<gene>
    <name evidence="1" type="ORF">I4F81_012092</name>
</gene>
<dbReference type="Proteomes" id="UP000798662">
    <property type="component" value="Chromosome 3"/>
</dbReference>
<sequence length="1100" mass="107739">MAASSPDAGSALDLPPGSSLDVAAYLNTRFPTADSLSAGLPAFTRDVHGALARLDAHISALVREERYASERAAADAAAAAADVAATRASLAALNTAAADAGAAVAAALADAAPLDRARRNVAAAADALTALSAWHRAVGAAEASVAGAGGPEGVVAAFGTSAPLWVAVASGRRAFAGNTTGRVRDLRARSDALVSTVVDALRVEFRTASDALPVPSTAGGATGGAPPPAAAAGVLGVGREPPAAARLGRVCAVADQMGEAPRVASWYVDGRVRAFEAAFSMASAGAVGARTVDGLGGMGARLAWLRRELRSSSAPRPRPGGPAVAADASRPLLPQVMPAAWRLPRRVARAVMGDIREWVRSELSRAAAPELPPAVVEVMVAAVQDVAAFEEELDRRFALEAASAGSRHAGGGGGANAGSALSPPTVDGQPGGDTSGDVEALLAHCRDGTPLPSAGTSPSSARHTANAGLEASAAAATPSPTTSSGAAPESADDDDLGGTFVGLVSGAFEPYLGAFVAVEALRLRRVVAASVRAESWAPAGAGGVAASATELFLFIKKSLHTAAALSLRQPLFDLIQVFRAVLREYAGELVRHLPAQPTSGGGGPSGSGGGSAFSAGPLASTSAAALASSFSLVSTPSSSGSRSANKWREETGRACVIVATAEYCATTTEALGQLTARTVDAAFAPDVTVVPEIEAFHSAAAVGLRAAVAVTVGRLDPPLAAMRRTDWAAVDAVGDSSAYVGAVEAALRESAPALARRLSSRHWRFVCERLTAAAAARLTRSLLSLPAVSSLGAQQLLLDVAAVKAALLELPSAGDAGAGSQRGGDAPDASATRYAKLVTAELRRPEALLKVVLAAADTTLDAYLALCGRGSAAEFGRLLEMKRAGRTQTAELLAEYRRRVGDGADATVGGLNRAEGGGRAGAAGSSGTSGGAAADGRRGGGGSSGSTPLWGSRSSSFMPDVSYATVLAARFGRSDGAVSAGSGGGGGDNGAAGGGGGGGGSGGGSGGGGGSGSGSGASAGWSSSFGASVGGRAGLPRLPSLPSLPGGFGGGGGGATPGGGGGGGGAGGGGGSSGGDDGGVDSIAKKLFGRLTSPGSNAWW</sequence>
<dbReference type="EMBL" id="CM020620">
    <property type="protein sequence ID" value="KAK1869619.1"/>
    <property type="molecule type" value="Genomic_DNA"/>
</dbReference>
<evidence type="ECO:0000313" key="2">
    <source>
        <dbReference type="Proteomes" id="UP000798662"/>
    </source>
</evidence>
<comment type="caution">
    <text evidence="1">The sequence shown here is derived from an EMBL/GenBank/DDBJ whole genome shotgun (WGS) entry which is preliminary data.</text>
</comment>
<proteinExistence type="predicted"/>
<accession>A0ACC3CI65</accession>
<organism evidence="1 2">
    <name type="scientific">Pyropia yezoensis</name>
    <name type="common">Susabi-nori</name>
    <name type="synonym">Porphyra yezoensis</name>
    <dbReference type="NCBI Taxonomy" id="2788"/>
    <lineage>
        <taxon>Eukaryota</taxon>
        <taxon>Rhodophyta</taxon>
        <taxon>Bangiophyceae</taxon>
        <taxon>Bangiales</taxon>
        <taxon>Bangiaceae</taxon>
        <taxon>Pyropia</taxon>
    </lineage>
</organism>
<protein>
    <submittedName>
        <fullName evidence="1">Uncharacterized protein</fullName>
    </submittedName>
</protein>
<evidence type="ECO:0000313" key="1">
    <source>
        <dbReference type="EMBL" id="KAK1869619.1"/>
    </source>
</evidence>
<reference evidence="1" key="1">
    <citation type="submission" date="2019-11" db="EMBL/GenBank/DDBJ databases">
        <title>Nori genome reveals adaptations in red seaweeds to the harsh intertidal environment.</title>
        <authorList>
            <person name="Wang D."/>
            <person name="Mao Y."/>
        </authorList>
    </citation>
    <scope>NUCLEOTIDE SEQUENCE</scope>
    <source>
        <tissue evidence="1">Gametophyte</tissue>
    </source>
</reference>
<name>A0ACC3CI65_PYRYE</name>
<keyword evidence="2" id="KW-1185">Reference proteome</keyword>